<dbReference type="Proteomes" id="UP000037697">
    <property type="component" value="Unassembled WGS sequence"/>
</dbReference>
<reference evidence="1 2" key="1">
    <citation type="submission" date="2015-07" db="EMBL/GenBank/DDBJ databases">
        <title>Foodborne Vibrio parahaemolyticus Isolates.</title>
        <authorList>
            <person name="Ronholm J."/>
            <person name="Petronella N."/>
            <person name="Kenwell R."/>
            <person name="Banerjee S."/>
        </authorList>
    </citation>
    <scope>NUCLEOTIDE SEQUENCE [LARGE SCALE GENOMIC DNA]</scope>
    <source>
        <strain evidence="1 2">HS-06-05</strain>
    </source>
</reference>
<evidence type="ECO:0000313" key="2">
    <source>
        <dbReference type="Proteomes" id="UP000037697"/>
    </source>
</evidence>
<evidence type="ECO:0008006" key="3">
    <source>
        <dbReference type="Google" id="ProtNLM"/>
    </source>
</evidence>
<protein>
    <recommendedName>
        <fullName evidence="3">Terminase small subunit</fullName>
    </recommendedName>
</protein>
<evidence type="ECO:0000313" key="1">
    <source>
        <dbReference type="EMBL" id="KOY40190.1"/>
    </source>
</evidence>
<comment type="caution">
    <text evidence="1">The sequence shown here is derived from an EMBL/GenBank/DDBJ whole genome shotgun (WGS) entry which is preliminary data.</text>
</comment>
<dbReference type="Gene3D" id="1.10.10.60">
    <property type="entry name" value="Homeodomain-like"/>
    <property type="match status" value="1"/>
</dbReference>
<gene>
    <name evidence="1" type="ORF">ACX05_05840</name>
</gene>
<dbReference type="AlphaFoldDB" id="A0AAW3J0X7"/>
<accession>A0AAW3J0X7</accession>
<name>A0AAW3J0X7_VIBPH</name>
<sequence length="158" mass="18192">MSRKTKRTRARDNKFFETLENGGLIMTVSNAAKIAGYSRSSVYDYKNSDPVFAKRFNEIMEERYDELEATAYDMAVNGDIDYKIIVDKNGKKKTVPIRKRHAGIVTFLMSANRPEKYRSNYKPPVIDEDLPEGEIESRLEEKLAALLEVDLNETDDQE</sequence>
<organism evidence="1 2">
    <name type="scientific">Vibrio parahaemolyticus</name>
    <dbReference type="NCBI Taxonomy" id="670"/>
    <lineage>
        <taxon>Bacteria</taxon>
        <taxon>Pseudomonadati</taxon>
        <taxon>Pseudomonadota</taxon>
        <taxon>Gammaproteobacteria</taxon>
        <taxon>Vibrionales</taxon>
        <taxon>Vibrionaceae</taxon>
        <taxon>Vibrio</taxon>
    </lineage>
</organism>
<proteinExistence type="predicted"/>
<dbReference type="EMBL" id="LIRS01000036">
    <property type="protein sequence ID" value="KOY40190.1"/>
    <property type="molecule type" value="Genomic_DNA"/>
</dbReference>
<dbReference type="RefSeq" id="WP_025557487.1">
    <property type="nucleotide sequence ID" value="NZ_CP011884.1"/>
</dbReference>